<sequence length="84" mass="8066">GSGGKVTFVQPGVTSATLNRVTGTTTSTIAGAIVANGAVYLVNPNSIAITATGSVQTGGGFVASTLALTNADFMAGKATFTGKG</sequence>
<dbReference type="Gene3D" id="2.160.20.10">
    <property type="entry name" value="Single-stranded right-handed beta-helix, Pectin lyase-like"/>
    <property type="match status" value="1"/>
</dbReference>
<evidence type="ECO:0000256" key="2">
    <source>
        <dbReference type="ARBA" id="ARBA00022525"/>
    </source>
</evidence>
<protein>
    <submittedName>
        <fullName evidence="5">Filamentous hemagglutinin N-terminal domain-containing protein</fullName>
    </submittedName>
</protein>
<dbReference type="InterPro" id="IPR008638">
    <property type="entry name" value="FhaB/CdiA-like_TPS"/>
</dbReference>
<proteinExistence type="predicted"/>
<feature type="domain" description="Filamentous haemagglutinin FhaB/tRNA nuclease CdiA-like TPS" evidence="4">
    <location>
        <begin position="2"/>
        <end position="76"/>
    </location>
</feature>
<dbReference type="InterPro" id="IPR012334">
    <property type="entry name" value="Pectin_lyas_fold"/>
</dbReference>
<dbReference type="Pfam" id="PF05860">
    <property type="entry name" value="TPS"/>
    <property type="match status" value="1"/>
</dbReference>
<dbReference type="PANTHER" id="PTHR12338">
    <property type="entry name" value="AUTOTRANSPORTER"/>
    <property type="match status" value="1"/>
</dbReference>
<evidence type="ECO:0000259" key="4">
    <source>
        <dbReference type="Pfam" id="PF05860"/>
    </source>
</evidence>
<dbReference type="PANTHER" id="PTHR12338:SF8">
    <property type="entry name" value="HEME_HEMOPEXIN-BINDING PROTEIN"/>
    <property type="match status" value="1"/>
</dbReference>
<dbReference type="NCBIfam" id="TIGR01901">
    <property type="entry name" value="adhes_NPXG"/>
    <property type="match status" value="1"/>
</dbReference>
<dbReference type="Proteomes" id="UP001365781">
    <property type="component" value="Unassembled WGS sequence"/>
</dbReference>
<dbReference type="InterPro" id="IPR011050">
    <property type="entry name" value="Pectin_lyase_fold/virulence"/>
</dbReference>
<gene>
    <name evidence="5" type="ORF">WB403_51070</name>
</gene>
<organism evidence="5 6">
    <name type="scientific">Streptomyces brasiliscabiei</name>
    <dbReference type="NCBI Taxonomy" id="2736302"/>
    <lineage>
        <taxon>Bacteria</taxon>
        <taxon>Bacillati</taxon>
        <taxon>Actinomycetota</taxon>
        <taxon>Actinomycetes</taxon>
        <taxon>Kitasatosporales</taxon>
        <taxon>Streptomycetaceae</taxon>
        <taxon>Streptomyces</taxon>
    </lineage>
</organism>
<dbReference type="SUPFAM" id="SSF51126">
    <property type="entry name" value="Pectin lyase-like"/>
    <property type="match status" value="1"/>
</dbReference>
<comment type="caution">
    <text evidence="5">The sequence shown here is derived from an EMBL/GenBank/DDBJ whole genome shotgun (WGS) entry which is preliminary data.</text>
</comment>
<evidence type="ECO:0000313" key="6">
    <source>
        <dbReference type="Proteomes" id="UP001365781"/>
    </source>
</evidence>
<keyword evidence="6" id="KW-1185">Reference proteome</keyword>
<keyword evidence="3" id="KW-0732">Signal</keyword>
<feature type="non-terminal residue" evidence="5">
    <location>
        <position position="1"/>
    </location>
</feature>
<reference evidence="5 6" key="1">
    <citation type="submission" date="2024-03" db="EMBL/GenBank/DDBJ databases">
        <title>First Report of Pectobacterium brasiliscabiei causing potato scab in china.</title>
        <authorList>
            <person name="Handique U."/>
        </authorList>
    </citation>
    <scope>NUCLEOTIDE SEQUENCE [LARGE SCALE GENOMIC DNA]</scope>
    <source>
        <strain evidence="5 6">ZRIMU1503</strain>
    </source>
</reference>
<dbReference type="InterPro" id="IPR050909">
    <property type="entry name" value="Bact_Autotransporter_VF"/>
</dbReference>
<name>A0ABU8GYD9_9ACTN</name>
<accession>A0ABU8GYD9</accession>
<dbReference type="EMBL" id="JBBAYM010000646">
    <property type="protein sequence ID" value="MEI5617455.1"/>
    <property type="molecule type" value="Genomic_DNA"/>
</dbReference>
<comment type="subcellular location">
    <subcellularLocation>
        <location evidence="1">Secreted</location>
    </subcellularLocation>
</comment>
<evidence type="ECO:0000256" key="1">
    <source>
        <dbReference type="ARBA" id="ARBA00004613"/>
    </source>
</evidence>
<evidence type="ECO:0000313" key="5">
    <source>
        <dbReference type="EMBL" id="MEI5617455.1"/>
    </source>
</evidence>
<evidence type="ECO:0000256" key="3">
    <source>
        <dbReference type="ARBA" id="ARBA00022729"/>
    </source>
</evidence>
<feature type="non-terminal residue" evidence="5">
    <location>
        <position position="84"/>
    </location>
</feature>
<dbReference type="RefSeq" id="WP_336559300.1">
    <property type="nucleotide sequence ID" value="NZ_JBBAYM010000646.1"/>
</dbReference>
<keyword evidence="2" id="KW-0964">Secreted</keyword>